<evidence type="ECO:0000313" key="2">
    <source>
        <dbReference type="EMBL" id="PKI75195.1"/>
    </source>
</evidence>
<evidence type="ECO:0000256" key="1">
    <source>
        <dbReference type="SAM" id="MobiDB-lite"/>
    </source>
</evidence>
<dbReference type="AlphaFoldDB" id="A0A2I0L3A8"/>
<proteinExistence type="predicted"/>
<dbReference type="Proteomes" id="UP000233551">
    <property type="component" value="Unassembled WGS sequence"/>
</dbReference>
<organism evidence="2 3">
    <name type="scientific">Punica granatum</name>
    <name type="common">Pomegranate</name>
    <dbReference type="NCBI Taxonomy" id="22663"/>
    <lineage>
        <taxon>Eukaryota</taxon>
        <taxon>Viridiplantae</taxon>
        <taxon>Streptophyta</taxon>
        <taxon>Embryophyta</taxon>
        <taxon>Tracheophyta</taxon>
        <taxon>Spermatophyta</taxon>
        <taxon>Magnoliopsida</taxon>
        <taxon>eudicotyledons</taxon>
        <taxon>Gunneridae</taxon>
        <taxon>Pentapetalae</taxon>
        <taxon>rosids</taxon>
        <taxon>malvids</taxon>
        <taxon>Myrtales</taxon>
        <taxon>Lythraceae</taxon>
        <taxon>Punica</taxon>
    </lineage>
</organism>
<keyword evidence="3" id="KW-1185">Reference proteome</keyword>
<name>A0A2I0L3A8_PUNGR</name>
<protein>
    <submittedName>
        <fullName evidence="2">Uncharacterized protein</fullName>
    </submittedName>
</protein>
<reference evidence="2 3" key="1">
    <citation type="submission" date="2017-11" db="EMBL/GenBank/DDBJ databases">
        <title>De-novo sequencing of pomegranate (Punica granatum L.) genome.</title>
        <authorList>
            <person name="Akparov Z."/>
            <person name="Amiraslanov A."/>
            <person name="Hajiyeva S."/>
            <person name="Abbasov M."/>
            <person name="Kaur K."/>
            <person name="Hamwieh A."/>
            <person name="Solovyev V."/>
            <person name="Salamov A."/>
            <person name="Braich B."/>
            <person name="Kosarev P."/>
            <person name="Mahmoud A."/>
            <person name="Hajiyev E."/>
            <person name="Babayeva S."/>
            <person name="Izzatullayeva V."/>
            <person name="Mammadov A."/>
            <person name="Mammadov A."/>
            <person name="Sharifova S."/>
            <person name="Ojaghi J."/>
            <person name="Eynullazada K."/>
            <person name="Bayramov B."/>
            <person name="Abdulazimova A."/>
            <person name="Shahmuradov I."/>
        </authorList>
    </citation>
    <scope>NUCLEOTIDE SEQUENCE [LARGE SCALE GENOMIC DNA]</scope>
    <source>
        <strain evidence="3">cv. AG2017</strain>
        <tissue evidence="2">Leaf</tissue>
    </source>
</reference>
<sequence>MRAPKCNAAWECPPSRGRAADAREKESPLPVYDPKVEGRGFSVKTKKKSPDESGLIGSDRTARRRNCPEERWAGLGKLGLAGLGLGLKKKRTGPRPVSRRAAEIGGGAAATRLGAAVLAPGRRDDGRNGRGSRFGENRGKSRFGAFWAGGDRGKLASAAQLLPGLPESILFIYFLKAGGHGQPVHAARPAQNVINRKNDEFAPLEPMDRNGVLIACPSLVVCSDRGCSQRLMRSTWFGPDDRLAILLVCAKCGLVAKW</sequence>
<feature type="compositionally biased region" description="Basic and acidic residues" evidence="1">
    <location>
        <begin position="18"/>
        <end position="27"/>
    </location>
</feature>
<accession>A0A2I0L3A8</accession>
<gene>
    <name evidence="2" type="ORF">CRG98_004419</name>
</gene>
<feature type="region of interest" description="Disordered" evidence="1">
    <location>
        <begin position="1"/>
        <end position="61"/>
    </location>
</feature>
<dbReference type="EMBL" id="PGOL01000183">
    <property type="protein sequence ID" value="PKI75195.1"/>
    <property type="molecule type" value="Genomic_DNA"/>
</dbReference>
<comment type="caution">
    <text evidence="2">The sequence shown here is derived from an EMBL/GenBank/DDBJ whole genome shotgun (WGS) entry which is preliminary data.</text>
</comment>
<evidence type="ECO:0000313" key="3">
    <source>
        <dbReference type="Proteomes" id="UP000233551"/>
    </source>
</evidence>